<dbReference type="Proteomes" id="UP000485058">
    <property type="component" value="Unassembled WGS sequence"/>
</dbReference>
<dbReference type="EMBL" id="BLLF01007855">
    <property type="protein sequence ID" value="GFH33145.1"/>
    <property type="molecule type" value="Genomic_DNA"/>
</dbReference>
<evidence type="ECO:0000313" key="2">
    <source>
        <dbReference type="Proteomes" id="UP000485058"/>
    </source>
</evidence>
<proteinExistence type="predicted"/>
<evidence type="ECO:0000313" key="1">
    <source>
        <dbReference type="EMBL" id="GFH33145.1"/>
    </source>
</evidence>
<sequence length="29" mass="3311">MPDLKKLVVVKPAEAPKAEHIKLKERADR</sequence>
<protein>
    <submittedName>
        <fullName evidence="1">Uncharacterized protein</fullName>
    </submittedName>
</protein>
<gene>
    <name evidence="1" type="ORF">HaLaN_32469</name>
</gene>
<accession>A0A6A0AKZ2</accession>
<comment type="caution">
    <text evidence="1">The sequence shown here is derived from an EMBL/GenBank/DDBJ whole genome shotgun (WGS) entry which is preliminary data.</text>
</comment>
<name>A0A6A0AKZ2_HAELA</name>
<organism evidence="1 2">
    <name type="scientific">Haematococcus lacustris</name>
    <name type="common">Green alga</name>
    <name type="synonym">Haematococcus pluvialis</name>
    <dbReference type="NCBI Taxonomy" id="44745"/>
    <lineage>
        <taxon>Eukaryota</taxon>
        <taxon>Viridiplantae</taxon>
        <taxon>Chlorophyta</taxon>
        <taxon>core chlorophytes</taxon>
        <taxon>Chlorophyceae</taxon>
        <taxon>CS clade</taxon>
        <taxon>Chlamydomonadales</taxon>
        <taxon>Haematococcaceae</taxon>
        <taxon>Haematococcus</taxon>
    </lineage>
</organism>
<dbReference type="AlphaFoldDB" id="A0A6A0AKZ2"/>
<reference evidence="1 2" key="1">
    <citation type="submission" date="2020-02" db="EMBL/GenBank/DDBJ databases">
        <title>Draft genome sequence of Haematococcus lacustris strain NIES-144.</title>
        <authorList>
            <person name="Morimoto D."/>
            <person name="Nakagawa S."/>
            <person name="Yoshida T."/>
            <person name="Sawayama S."/>
        </authorList>
    </citation>
    <scope>NUCLEOTIDE SEQUENCE [LARGE SCALE GENOMIC DNA]</scope>
    <source>
        <strain evidence="1 2">NIES-144</strain>
    </source>
</reference>
<keyword evidence="2" id="KW-1185">Reference proteome</keyword>